<feature type="compositionally biased region" description="Basic and acidic residues" evidence="2">
    <location>
        <begin position="409"/>
        <end position="422"/>
    </location>
</feature>
<dbReference type="SUPFAM" id="SSF56219">
    <property type="entry name" value="DNase I-like"/>
    <property type="match status" value="1"/>
</dbReference>
<gene>
    <name evidence="5" type="ORF">L9G74_14020</name>
</gene>
<dbReference type="NCBIfam" id="NF033681">
    <property type="entry name" value="ExeM_NucH_DNase"/>
    <property type="match status" value="1"/>
</dbReference>
<organism evidence="5 6">
    <name type="scientific">Shewanella electrica</name>
    <dbReference type="NCBI Taxonomy" id="515560"/>
    <lineage>
        <taxon>Bacteria</taxon>
        <taxon>Pseudomonadati</taxon>
        <taxon>Pseudomonadota</taxon>
        <taxon>Gammaproteobacteria</taxon>
        <taxon>Alteromonadales</taxon>
        <taxon>Shewanellaceae</taxon>
        <taxon>Shewanella</taxon>
    </lineage>
</organism>
<feature type="domain" description="CBM2" evidence="4">
    <location>
        <begin position="1113"/>
        <end position="1215"/>
    </location>
</feature>
<dbReference type="InterPro" id="IPR047971">
    <property type="entry name" value="ExeM-like"/>
</dbReference>
<dbReference type="PANTHER" id="PTHR42834">
    <property type="entry name" value="ENDONUCLEASE/EXONUCLEASE/PHOSPHATASE FAMILY PROTEIN (AFU_ORTHOLOGUE AFUA_3G09210)"/>
    <property type="match status" value="1"/>
</dbReference>
<dbReference type="InterPro" id="IPR036691">
    <property type="entry name" value="Endo/exonu/phosph_ase_sf"/>
</dbReference>
<dbReference type="CDD" id="cd04486">
    <property type="entry name" value="YhcR_OBF_like"/>
    <property type="match status" value="1"/>
</dbReference>
<dbReference type="SUPFAM" id="SSF49384">
    <property type="entry name" value="Carbohydrate-binding domain"/>
    <property type="match status" value="2"/>
</dbReference>
<name>A0ABT2FMJ0_9GAMM</name>
<comment type="caution">
    <text evidence="5">The sequence shown here is derived from an EMBL/GenBank/DDBJ whole genome shotgun (WGS) entry which is preliminary data.</text>
</comment>
<dbReference type="InterPro" id="IPR005135">
    <property type="entry name" value="Endo/exonuclease/phosphatase"/>
</dbReference>
<feature type="compositionally biased region" description="Gly residues" evidence="2">
    <location>
        <begin position="208"/>
        <end position="249"/>
    </location>
</feature>
<dbReference type="InterPro" id="IPR044925">
    <property type="entry name" value="His-Me_finger_sf"/>
</dbReference>
<feature type="region of interest" description="Disordered" evidence="2">
    <location>
        <begin position="181"/>
        <end position="249"/>
    </location>
</feature>
<dbReference type="Pfam" id="PF04231">
    <property type="entry name" value="Endonuclease_1"/>
    <property type="match status" value="1"/>
</dbReference>
<evidence type="ECO:0000313" key="5">
    <source>
        <dbReference type="EMBL" id="MCS4557562.1"/>
    </source>
</evidence>
<keyword evidence="6" id="KW-1185">Reference proteome</keyword>
<dbReference type="Pfam" id="PF00553">
    <property type="entry name" value="CBM_2"/>
    <property type="match status" value="2"/>
</dbReference>
<evidence type="ECO:0000256" key="1">
    <source>
        <dbReference type="ARBA" id="ARBA00006429"/>
    </source>
</evidence>
<dbReference type="InterPro" id="IPR012291">
    <property type="entry name" value="CBM2_carb-bd_dom_sf"/>
</dbReference>
<protein>
    <submittedName>
        <fullName evidence="5">ExeM/NucH family extracellular endonuclease</fullName>
    </submittedName>
</protein>
<dbReference type="InterPro" id="IPR001919">
    <property type="entry name" value="CBD2"/>
</dbReference>
<keyword evidence="5" id="KW-0540">Nuclease</keyword>
<keyword evidence="5" id="KW-0378">Hydrolase</keyword>
<feature type="signal peptide" evidence="3">
    <location>
        <begin position="1"/>
        <end position="20"/>
    </location>
</feature>
<dbReference type="PANTHER" id="PTHR42834:SF1">
    <property type="entry name" value="ENDONUCLEASE_EXONUCLEASE_PHOSPHATASE FAMILY PROTEIN (AFU_ORTHOLOGUE AFUA_3G09210)"/>
    <property type="match status" value="1"/>
</dbReference>
<dbReference type="SUPFAM" id="SSF54060">
    <property type="entry name" value="His-Me finger endonucleases"/>
    <property type="match status" value="1"/>
</dbReference>
<dbReference type="PROSITE" id="PS51173">
    <property type="entry name" value="CBM2"/>
    <property type="match status" value="2"/>
</dbReference>
<evidence type="ECO:0000313" key="6">
    <source>
        <dbReference type="Proteomes" id="UP001201549"/>
    </source>
</evidence>
<dbReference type="EMBL" id="JAKOGG010000010">
    <property type="protein sequence ID" value="MCS4557562.1"/>
    <property type="molecule type" value="Genomic_DNA"/>
</dbReference>
<keyword evidence="5" id="KW-0255">Endonuclease</keyword>
<dbReference type="InterPro" id="IPR008965">
    <property type="entry name" value="CBM2/CBM3_carb-bd_dom_sf"/>
</dbReference>
<comment type="similarity">
    <text evidence="1">Belongs to the EndA/NucM nuclease family.</text>
</comment>
<feature type="region of interest" description="Disordered" evidence="2">
    <location>
        <begin position="396"/>
        <end position="422"/>
    </location>
</feature>
<sequence length="1325" mass="139772">MKINLALQLSAVLVSASAFSADMVITGVVDGPLSGGVPKAVEVYVVNDISDASRCGIGYAFNGGNSQGQRGAFAAAPVSAGSFLYVATETAGFNAFFGFNPDLVISSGTINGDDRVELYCDGTMVDSFGEQGVDGTGQPWEYLDGWAHRNAATTADGANFNLSHWSFSGINALDNQATNSSATTPYPLQSFVYGEESDGGSDDDTGSGDNGGGSGNNGGGTGGNGDTGGDTGGNGDTGGDTGGNGGDTGGGSGSGAPCFNCNAIDPVADPANFNDASYYSAALTAASNGSDAATLKAAINSAISHGQRVLSYSQVWTALTHTDEDPENANNVILLYSGRSMSKQLNGSGSQSSNPDNWNREHVWAKSHGFSDQSNEAYTDINHLRPADISINASRGNLDFDNSDNPLAEDPKNRIDNDSFEPRDAVKGDVARMLMYMDTRYEGNGDITPDLELVNRLTSTSEPRLGRLCRLLEWAKADPVDSFEIKRNNAIYKYQGNRNPYIDHPEWISQVYGDIQCDDSGDTGATPGDGDNGNTDPVTPPEQPVVLGQCSDPATLISAVQGSGFASPLVGQTVVVEGVVTAVNASANAFFLQEEAEHSDNNPATSEAVYIYNRNQPMPAVGSVVRLLGSVSEYYEKTEITLSGEYRTCGSGSVTPLAIKLPFSSAAAMEQIEGMLVSVDGDLLVTDNSSLGQYGEVTLSSKRLFTPTNVYRPGSAEATALAQANALDQLVLDDGNSQTYPSSQRYPNGAFSASNSLRTGDKVSSLVGVIDYSFDAYRLIPTQEPQFVASNPRPAQPGLALGDVTVASMNVLNLFNGDGNGAGFPTSRGANTAAEYERQVAKTVAAIVASNADVIGLMELENDGFGDNSAIADLVKRVNTALGDNSYAFINAGGTVGTDAITVGMLYRPAKLTTVGSVQLNMDSVFNRPPMAQTFQLAGRNEQFTVVVNHFKSKRCSNASGADADQNDGQSCFNATRVKQAQTLLQWFAADTNLSQQANKVIIGDLNSYAKEDPVTTLINGGFVDLINQFHGAEGYSYQYDGLLGYMDHMLVSPALAQTAVDAADWHINADEPTILDYTVANKSEQQQLDYYAADAYRMSDHDPVLASLKLINQLAPASCVHEITNRWQNGFQGLVRITNQSDNTIKGWQVQWGYSNGDSINSAWNGQLSGNGPYTASNLSWNQDIAPGQSVEVGFTGQGYGDDTSVTGDICQTAPVTPPSDGNADTPTAQCQYQLTNSWPGGFQGAVTITNTGNSDIRGWQVAWSFSDNSSVSSNWSALLSGQSPYTATNLEWNRVIKPGQSVQFGFIGQGSGQAGEVTGAICH</sequence>
<feature type="region of interest" description="Disordered" evidence="2">
    <location>
        <begin position="515"/>
        <end position="543"/>
    </location>
</feature>
<evidence type="ECO:0000256" key="2">
    <source>
        <dbReference type="SAM" id="MobiDB-lite"/>
    </source>
</evidence>
<reference evidence="6" key="1">
    <citation type="submission" date="2023-07" db="EMBL/GenBank/DDBJ databases">
        <title>Shewanella mangrovi sp. nov., an acetaldehyde- degrading bacterium isolated from mangrove sediment.</title>
        <authorList>
            <person name="Liu Y."/>
        </authorList>
    </citation>
    <scope>NUCLEOTIDE SEQUENCE [LARGE SCALE GENOMIC DNA]</scope>
    <source>
        <strain evidence="6">C32</strain>
    </source>
</reference>
<dbReference type="GO" id="GO:0004519">
    <property type="term" value="F:endonuclease activity"/>
    <property type="evidence" value="ECO:0007669"/>
    <property type="project" value="UniProtKB-KW"/>
</dbReference>
<dbReference type="RefSeq" id="WP_238897037.1">
    <property type="nucleotide sequence ID" value="NZ_JAKOGG010000010.1"/>
</dbReference>
<proteinExistence type="inferred from homology"/>
<accession>A0ABT2FMJ0</accession>
<dbReference type="InterPro" id="IPR007346">
    <property type="entry name" value="Endonuclease-I"/>
</dbReference>
<dbReference type="CDD" id="cd10283">
    <property type="entry name" value="MnuA_DNase1-like"/>
    <property type="match status" value="1"/>
</dbReference>
<feature type="compositionally biased region" description="Acidic residues" evidence="2">
    <location>
        <begin position="195"/>
        <end position="206"/>
    </location>
</feature>
<feature type="chain" id="PRO_5046191905" evidence="3">
    <location>
        <begin position="21"/>
        <end position="1325"/>
    </location>
</feature>
<feature type="domain" description="CBM2" evidence="4">
    <location>
        <begin position="1225"/>
        <end position="1325"/>
    </location>
</feature>
<dbReference type="SMART" id="SM00637">
    <property type="entry name" value="CBD_II"/>
    <property type="match status" value="2"/>
</dbReference>
<dbReference type="Proteomes" id="UP001201549">
    <property type="component" value="Unassembled WGS sequence"/>
</dbReference>
<evidence type="ECO:0000256" key="3">
    <source>
        <dbReference type="SAM" id="SignalP"/>
    </source>
</evidence>
<dbReference type="Gene3D" id="2.60.40.290">
    <property type="match status" value="2"/>
</dbReference>
<keyword evidence="3" id="KW-0732">Signal</keyword>
<dbReference type="Pfam" id="PF19580">
    <property type="entry name" value="Exo_endo_phos_3"/>
    <property type="match status" value="1"/>
</dbReference>
<dbReference type="Gene3D" id="3.60.10.10">
    <property type="entry name" value="Endonuclease/exonuclease/phosphatase"/>
    <property type="match status" value="1"/>
</dbReference>
<evidence type="ECO:0000259" key="4">
    <source>
        <dbReference type="PROSITE" id="PS51173"/>
    </source>
</evidence>